<evidence type="ECO:0000313" key="6">
    <source>
        <dbReference type="Proteomes" id="UP001176521"/>
    </source>
</evidence>
<feature type="region of interest" description="Disordered" evidence="4">
    <location>
        <begin position="345"/>
        <end position="448"/>
    </location>
</feature>
<evidence type="ECO:0000256" key="3">
    <source>
        <dbReference type="ARBA" id="ARBA00023242"/>
    </source>
</evidence>
<feature type="region of interest" description="Disordered" evidence="4">
    <location>
        <begin position="112"/>
        <end position="200"/>
    </location>
</feature>
<feature type="compositionally biased region" description="Basic and acidic residues" evidence="4">
    <location>
        <begin position="402"/>
        <end position="414"/>
    </location>
</feature>
<gene>
    <name evidence="5" type="ORF">OC842_002105</name>
</gene>
<name>A0AAN6GDU4_9BASI</name>
<comment type="subcellular location">
    <subcellularLocation>
        <location evidence="1">Nucleus</location>
    </subcellularLocation>
</comment>
<evidence type="ECO:0000313" key="5">
    <source>
        <dbReference type="EMBL" id="KAK0536067.1"/>
    </source>
</evidence>
<dbReference type="PANTHER" id="PTHR12940:SF0">
    <property type="entry name" value="SPLICING FACTOR ESS-2 HOMOLOG"/>
    <property type="match status" value="1"/>
</dbReference>
<dbReference type="GO" id="GO:0071013">
    <property type="term" value="C:catalytic step 2 spliceosome"/>
    <property type="evidence" value="ECO:0007669"/>
    <property type="project" value="TreeGrafter"/>
</dbReference>
<reference evidence="5" key="1">
    <citation type="journal article" date="2023" name="PhytoFront">
        <title>Draft Genome Resources of Seven Strains of Tilletia horrida, Causal Agent of Kernel Smut of Rice.</title>
        <authorList>
            <person name="Khanal S."/>
            <person name="Antony Babu S."/>
            <person name="Zhou X.G."/>
        </authorList>
    </citation>
    <scope>NUCLEOTIDE SEQUENCE</scope>
    <source>
        <strain evidence="5">TX3</strain>
    </source>
</reference>
<evidence type="ECO:0000256" key="1">
    <source>
        <dbReference type="ARBA" id="ARBA00004123"/>
    </source>
</evidence>
<dbReference type="EMBL" id="JAPDMQ010000083">
    <property type="protein sequence ID" value="KAK0536067.1"/>
    <property type="molecule type" value="Genomic_DNA"/>
</dbReference>
<keyword evidence="6" id="KW-1185">Reference proteome</keyword>
<comment type="similarity">
    <text evidence="2">Belongs to the ESS2 family.</text>
</comment>
<feature type="region of interest" description="Disordered" evidence="4">
    <location>
        <begin position="509"/>
        <end position="660"/>
    </location>
</feature>
<feature type="compositionally biased region" description="Polar residues" evidence="4">
    <location>
        <begin position="584"/>
        <end position="598"/>
    </location>
</feature>
<dbReference type="InterPro" id="IPR019148">
    <property type="entry name" value="Nuclear_protein_DGCR14_ESS-2"/>
</dbReference>
<evidence type="ECO:0000256" key="2">
    <source>
        <dbReference type="ARBA" id="ARBA00009072"/>
    </source>
</evidence>
<dbReference type="PANTHER" id="PTHR12940">
    <property type="entry name" value="ES-2 PROTEIN - RELATED"/>
    <property type="match status" value="1"/>
</dbReference>
<keyword evidence="3" id="KW-0539">Nucleus</keyword>
<protein>
    <submittedName>
        <fullName evidence="5">Uncharacterized protein</fullName>
    </submittedName>
</protein>
<comment type="caution">
    <text evidence="5">The sequence shown here is derived from an EMBL/GenBank/DDBJ whole genome shotgun (WGS) entry which is preliminary data.</text>
</comment>
<dbReference type="Proteomes" id="UP001176521">
    <property type="component" value="Unassembled WGS sequence"/>
</dbReference>
<feature type="region of interest" description="Disordered" evidence="4">
    <location>
        <begin position="291"/>
        <end position="332"/>
    </location>
</feature>
<sequence>MSSSRALVRAAVAGASDAGATSLRGQTVLAEEDYIHSVSTIIARDFFPDLDRLKAENEYLDALQSGDEDWIEASVRALVRAERKATSHLTAAAAAVRTPARASHAAATPTLAQLGRIPPPPPPAPSSSAGGAPPTPHIRSQRSSALAQRGWDADDTPVQRSPYANYPDTRSTAAGPSRYAPSEANDEGQSAAEANQPPADTSLSLSAFQRAYTSEDNASFGRLLQLNAMKRRERYAWAYKAEEAANQKRIIAEDKAQEEAQHGQRLAIAAAVEADPSFQKRLKGKERLLIEAGPSSSQDPSNAPPDPDKEDPNFDPNAALKPKKDDRPASFPSWRFTARNAFHFGPDANINTFDRSTSSLPTSSATGSSTGAQSRAKEVKADQPAIRLHALRMPDLDGSDSALRREGGLAREPDSPSSSRIDAAIAGKSRRLDASSVGDSSMDDSLDTASEFASPRINGYGFVTPLAHTPREESVLGDYLDSIGADDAFRRSLGLEVFDEEGEQRVQELKRWGRENVPVRPRAENDKDDEDEVYDGSFRVPPTPKRDEIGRRLAQSKVSSSPRHGRGNETPYGQARYVGPSRAKQGTSATLGASTPRSSGAHLSPAAKLLLQRTSKGGSRLGDTLLRKRAGGSTPFGGGEAGQRGEEERKRRRADVKVQK</sequence>
<proteinExistence type="inferred from homology"/>
<feature type="compositionally biased region" description="Low complexity" evidence="4">
    <location>
        <begin position="356"/>
        <end position="374"/>
    </location>
</feature>
<dbReference type="AlphaFoldDB" id="A0AAN6GDU4"/>
<evidence type="ECO:0000256" key="4">
    <source>
        <dbReference type="SAM" id="MobiDB-lite"/>
    </source>
</evidence>
<accession>A0AAN6GDU4</accession>
<feature type="compositionally biased region" description="Basic and acidic residues" evidence="4">
    <location>
        <begin position="643"/>
        <end position="660"/>
    </location>
</feature>
<dbReference type="Pfam" id="PF09751">
    <property type="entry name" value="Es2"/>
    <property type="match status" value="1"/>
</dbReference>
<organism evidence="5 6">
    <name type="scientific">Tilletia horrida</name>
    <dbReference type="NCBI Taxonomy" id="155126"/>
    <lineage>
        <taxon>Eukaryota</taxon>
        <taxon>Fungi</taxon>
        <taxon>Dikarya</taxon>
        <taxon>Basidiomycota</taxon>
        <taxon>Ustilaginomycotina</taxon>
        <taxon>Exobasidiomycetes</taxon>
        <taxon>Tilletiales</taxon>
        <taxon>Tilletiaceae</taxon>
        <taxon>Tilletia</taxon>
    </lineage>
</organism>